<gene>
    <name evidence="11" type="ORF">DOP62_00440</name>
</gene>
<dbReference type="EMBL" id="CP030139">
    <property type="protein sequence ID" value="AZB71394.1"/>
    <property type="molecule type" value="Genomic_DNA"/>
</dbReference>
<comment type="pathway">
    <text evidence="1 9">Porphyrin-containing compound metabolism; protoporphyrin-IX biosynthesis; coproporphyrinogen-III from 5-aminolevulinate: step 3/4.</text>
</comment>
<protein>
    <recommendedName>
        <fullName evidence="7 9">Uroporphyrinogen-III synthase</fullName>
        <ecNumber evidence="3 9">4.2.1.75</ecNumber>
    </recommendedName>
</protein>
<sequence>MAEQPLIGKTILTTRAAGQSSMFAAQLRAAGAAVIEMPTLEIGPPSSWQPLDEAIAAIADFNWLILASANAVEAVQERLAAQQKTWSDVPCSIAVVGQKTAQVLTAQGGKTDYVPPEFVAESLVEHFPQPVTGQKLLFPRVETGGREQITQALQAQGAIVTEVPAYESRCPSQIPDDALIALRQAHLNLISFTSSKTVRNFCQLMESNLGADWSARISGVAIASIGPQTSITCQELLGRVEVEAQEYTLDGLLLAIEQWARQTT</sequence>
<feature type="domain" description="Tetrapyrrole biosynthesis uroporphyrinogen III synthase" evidence="10">
    <location>
        <begin position="23"/>
        <end position="253"/>
    </location>
</feature>
<dbReference type="EC" id="4.2.1.75" evidence="3 9"/>
<dbReference type="InterPro" id="IPR039793">
    <property type="entry name" value="UROS/Hem4"/>
</dbReference>
<dbReference type="Pfam" id="PF02602">
    <property type="entry name" value="HEM4"/>
    <property type="match status" value="1"/>
</dbReference>
<dbReference type="GO" id="GO:0006780">
    <property type="term" value="P:uroporphyrinogen III biosynthetic process"/>
    <property type="evidence" value="ECO:0007669"/>
    <property type="project" value="UniProtKB-UniRule"/>
</dbReference>
<dbReference type="AlphaFoldDB" id="A0AAN1QKW8"/>
<evidence type="ECO:0000256" key="7">
    <source>
        <dbReference type="ARBA" id="ARBA00040167"/>
    </source>
</evidence>
<name>A0AAN1QKW8_SYNEL</name>
<dbReference type="PANTHER" id="PTHR38042">
    <property type="entry name" value="UROPORPHYRINOGEN-III SYNTHASE, CHLOROPLASTIC"/>
    <property type="match status" value="1"/>
</dbReference>
<dbReference type="InterPro" id="IPR036108">
    <property type="entry name" value="4pyrrol_syn_uPrphyn_synt_sf"/>
</dbReference>
<comment type="similarity">
    <text evidence="2 9">Belongs to the uroporphyrinogen-III synthase family.</text>
</comment>
<dbReference type="InterPro" id="IPR003754">
    <property type="entry name" value="4pyrrol_synth_uPrphyn_synth"/>
</dbReference>
<evidence type="ECO:0000313" key="12">
    <source>
        <dbReference type="Proteomes" id="UP000267249"/>
    </source>
</evidence>
<evidence type="ECO:0000313" key="11">
    <source>
        <dbReference type="EMBL" id="AZB71394.1"/>
    </source>
</evidence>
<keyword evidence="4 9" id="KW-0456">Lyase</keyword>
<dbReference type="CDD" id="cd06578">
    <property type="entry name" value="HemD"/>
    <property type="match status" value="1"/>
</dbReference>
<keyword evidence="5 9" id="KW-0627">Porphyrin biosynthesis</keyword>
<dbReference type="Gene3D" id="3.40.50.10090">
    <property type="match status" value="2"/>
</dbReference>
<evidence type="ECO:0000256" key="2">
    <source>
        <dbReference type="ARBA" id="ARBA00008133"/>
    </source>
</evidence>
<evidence type="ECO:0000256" key="1">
    <source>
        <dbReference type="ARBA" id="ARBA00004772"/>
    </source>
</evidence>
<accession>A0AAN1QKW8</accession>
<proteinExistence type="inferred from homology"/>
<dbReference type="Proteomes" id="UP000267249">
    <property type="component" value="Chromosome"/>
</dbReference>
<evidence type="ECO:0000259" key="10">
    <source>
        <dbReference type="Pfam" id="PF02602"/>
    </source>
</evidence>
<dbReference type="RefSeq" id="WP_208674661.1">
    <property type="nucleotide sequence ID" value="NZ_CP030139.2"/>
</dbReference>
<evidence type="ECO:0000256" key="4">
    <source>
        <dbReference type="ARBA" id="ARBA00023239"/>
    </source>
</evidence>
<comment type="catalytic activity">
    <reaction evidence="8 9">
        <text>hydroxymethylbilane = uroporphyrinogen III + H2O</text>
        <dbReference type="Rhea" id="RHEA:18965"/>
        <dbReference type="ChEBI" id="CHEBI:15377"/>
        <dbReference type="ChEBI" id="CHEBI:57308"/>
        <dbReference type="ChEBI" id="CHEBI:57845"/>
        <dbReference type="EC" id="4.2.1.75"/>
    </reaction>
</comment>
<organism evidence="11 12">
    <name type="scientific">Synechococcus elongatus PCC 11801</name>
    <dbReference type="NCBI Taxonomy" id="2219813"/>
    <lineage>
        <taxon>Bacteria</taxon>
        <taxon>Bacillati</taxon>
        <taxon>Cyanobacteriota</taxon>
        <taxon>Cyanophyceae</taxon>
        <taxon>Synechococcales</taxon>
        <taxon>Synechococcaceae</taxon>
        <taxon>Synechococcus</taxon>
    </lineage>
</organism>
<comment type="function">
    <text evidence="6 9">Catalyzes cyclization of the linear tetrapyrrole, hydroxymethylbilane, to the macrocyclic uroporphyrinogen III.</text>
</comment>
<dbReference type="SUPFAM" id="SSF69618">
    <property type="entry name" value="HemD-like"/>
    <property type="match status" value="1"/>
</dbReference>
<evidence type="ECO:0000256" key="3">
    <source>
        <dbReference type="ARBA" id="ARBA00013109"/>
    </source>
</evidence>
<dbReference type="PANTHER" id="PTHR38042:SF1">
    <property type="entry name" value="UROPORPHYRINOGEN-III SYNTHASE, CHLOROPLASTIC"/>
    <property type="match status" value="1"/>
</dbReference>
<evidence type="ECO:0000256" key="5">
    <source>
        <dbReference type="ARBA" id="ARBA00023244"/>
    </source>
</evidence>
<evidence type="ECO:0000256" key="9">
    <source>
        <dbReference type="RuleBase" id="RU366031"/>
    </source>
</evidence>
<dbReference type="GO" id="GO:0004852">
    <property type="term" value="F:uroporphyrinogen-III synthase activity"/>
    <property type="evidence" value="ECO:0007669"/>
    <property type="project" value="UniProtKB-UniRule"/>
</dbReference>
<evidence type="ECO:0000256" key="8">
    <source>
        <dbReference type="ARBA" id="ARBA00048617"/>
    </source>
</evidence>
<reference evidence="11 12" key="1">
    <citation type="journal article" date="2018" name="Sci. Rep.">
        <title>Genome Features and Biochemical Characteristics of a Robust, Fast Growing and Naturally Transformable Cyanobacterium Synechococcus elongatus PCC 11801 Isolated from India.</title>
        <authorList>
            <person name="Jaiswal D."/>
            <person name="Sengupta A."/>
            <person name="Sohoni S."/>
            <person name="Sengupta S."/>
            <person name="Phadnavis A.G."/>
            <person name="Pakrasi H.B."/>
            <person name="Wangikar P.P."/>
        </authorList>
    </citation>
    <scope>NUCLEOTIDE SEQUENCE [LARGE SCALE GENOMIC DNA]</scope>
    <source>
        <strain evidence="11 12">PCC 11801</strain>
    </source>
</reference>
<evidence type="ECO:0000256" key="6">
    <source>
        <dbReference type="ARBA" id="ARBA00037589"/>
    </source>
</evidence>
<dbReference type="GO" id="GO:0006782">
    <property type="term" value="P:protoporphyrinogen IX biosynthetic process"/>
    <property type="evidence" value="ECO:0007669"/>
    <property type="project" value="UniProtKB-UniRule"/>
</dbReference>